<protein>
    <submittedName>
        <fullName evidence="2">Uncharacterized protein</fullName>
    </submittedName>
</protein>
<dbReference type="Gramene" id="rna-AYBTSS11_LOCUS1282">
    <property type="protein sequence ID" value="CAJ1826384.1"/>
    <property type="gene ID" value="gene-AYBTSS11_LOCUS1282"/>
</dbReference>
<dbReference type="EMBL" id="OY731398">
    <property type="protein sequence ID" value="CAJ1826384.1"/>
    <property type="molecule type" value="Genomic_DNA"/>
</dbReference>
<evidence type="ECO:0000313" key="3">
    <source>
        <dbReference type="Proteomes" id="UP001189624"/>
    </source>
</evidence>
<feature type="region of interest" description="Disordered" evidence="1">
    <location>
        <begin position="23"/>
        <end position="44"/>
    </location>
</feature>
<dbReference type="Proteomes" id="UP001189624">
    <property type="component" value="Chromosome 1"/>
</dbReference>
<organism evidence="2 3">
    <name type="scientific">Sphenostylis stenocarpa</name>
    <dbReference type="NCBI Taxonomy" id="92480"/>
    <lineage>
        <taxon>Eukaryota</taxon>
        <taxon>Viridiplantae</taxon>
        <taxon>Streptophyta</taxon>
        <taxon>Embryophyta</taxon>
        <taxon>Tracheophyta</taxon>
        <taxon>Spermatophyta</taxon>
        <taxon>Magnoliopsida</taxon>
        <taxon>eudicotyledons</taxon>
        <taxon>Gunneridae</taxon>
        <taxon>Pentapetalae</taxon>
        <taxon>rosids</taxon>
        <taxon>fabids</taxon>
        <taxon>Fabales</taxon>
        <taxon>Fabaceae</taxon>
        <taxon>Papilionoideae</taxon>
        <taxon>50 kb inversion clade</taxon>
        <taxon>NPAAA clade</taxon>
        <taxon>indigoferoid/millettioid clade</taxon>
        <taxon>Phaseoleae</taxon>
        <taxon>Sphenostylis</taxon>
    </lineage>
</organism>
<reference evidence="2" key="1">
    <citation type="submission" date="2023-10" db="EMBL/GenBank/DDBJ databases">
        <authorList>
            <person name="Domelevo Entfellner J.-B."/>
        </authorList>
    </citation>
    <scope>NUCLEOTIDE SEQUENCE</scope>
</reference>
<evidence type="ECO:0000313" key="2">
    <source>
        <dbReference type="EMBL" id="CAJ1826384.1"/>
    </source>
</evidence>
<name>A0AA86VVI0_9FABA</name>
<gene>
    <name evidence="2" type="ORF">AYBTSS11_LOCUS1282</name>
</gene>
<evidence type="ECO:0000256" key="1">
    <source>
        <dbReference type="SAM" id="MobiDB-lite"/>
    </source>
</evidence>
<keyword evidence="3" id="KW-1185">Reference proteome</keyword>
<dbReference type="AlphaFoldDB" id="A0AA86VVI0"/>
<accession>A0AA86VVI0</accession>
<proteinExistence type="predicted"/>
<feature type="compositionally biased region" description="Basic and acidic residues" evidence="1">
    <location>
        <begin position="30"/>
        <end position="42"/>
    </location>
</feature>
<sequence length="113" mass="12867">MRRRNQFGGTHIRTQGFYKWHTKCSSKEGSGQKRKNDKDMLMHRPPLCSLTDEVSAEAHRPNPLRYIWGKWGGRTVHLGGITVHKRVGTLRDFEEANGEGEEVGVWCGKEACS</sequence>